<keyword evidence="3" id="KW-1185">Reference proteome</keyword>
<evidence type="ECO:0000313" key="2">
    <source>
        <dbReference type="EMBL" id="BDU71360.1"/>
    </source>
</evidence>
<dbReference type="RefSeq" id="WP_316414249.1">
    <property type="nucleotide sequence ID" value="NZ_AP027080.1"/>
</dbReference>
<proteinExistence type="predicted"/>
<dbReference type="Pfam" id="PF07396">
    <property type="entry name" value="Porin_O_P"/>
    <property type="match status" value="1"/>
</dbReference>
<dbReference type="KEGG" id="msil:METEAL_05340"/>
<feature type="signal peptide" evidence="1">
    <location>
        <begin position="1"/>
        <end position="21"/>
    </location>
</feature>
<reference evidence="3" key="1">
    <citation type="journal article" date="2023" name="Int. J. Syst. Evol. Microbiol.">
        <title>Mesoterricola silvestris gen. nov., sp. nov., Mesoterricola sediminis sp. nov., Geothrix oryzae sp. nov., Geothrix edaphica sp. nov., Geothrix rubra sp. nov., and Geothrix limicola sp. nov., six novel members of Acidobacteriota isolated from soils.</title>
        <authorList>
            <person name="Itoh H."/>
            <person name="Sugisawa Y."/>
            <person name="Mise K."/>
            <person name="Xu Z."/>
            <person name="Kuniyasu M."/>
            <person name="Ushijima N."/>
            <person name="Kawano K."/>
            <person name="Kobayashi E."/>
            <person name="Shiratori Y."/>
            <person name="Masuda Y."/>
            <person name="Senoo K."/>
        </authorList>
    </citation>
    <scope>NUCLEOTIDE SEQUENCE [LARGE SCALE GENOMIC DNA]</scope>
    <source>
        <strain evidence="3">W79</strain>
    </source>
</reference>
<evidence type="ECO:0000313" key="3">
    <source>
        <dbReference type="Proteomes" id="UP001238179"/>
    </source>
</evidence>
<evidence type="ECO:0000256" key="1">
    <source>
        <dbReference type="SAM" id="SignalP"/>
    </source>
</evidence>
<dbReference type="AlphaFoldDB" id="A0AA48K7Q5"/>
<name>A0AA48K7Q5_9BACT</name>
<dbReference type="Proteomes" id="UP001238179">
    <property type="component" value="Chromosome"/>
</dbReference>
<accession>A0AA48K7Q5</accession>
<dbReference type="SUPFAM" id="SSF56935">
    <property type="entry name" value="Porins"/>
    <property type="match status" value="1"/>
</dbReference>
<feature type="chain" id="PRO_5041309773" description="Porin" evidence="1">
    <location>
        <begin position="22"/>
        <end position="410"/>
    </location>
</feature>
<evidence type="ECO:0008006" key="4">
    <source>
        <dbReference type="Google" id="ProtNLM"/>
    </source>
</evidence>
<dbReference type="InterPro" id="IPR023614">
    <property type="entry name" value="Porin_dom_sf"/>
</dbReference>
<dbReference type="Gene3D" id="2.40.160.10">
    <property type="entry name" value="Porin"/>
    <property type="match status" value="1"/>
</dbReference>
<protein>
    <recommendedName>
        <fullName evidence="4">Porin</fullName>
    </recommendedName>
</protein>
<sequence>MMKRMAPLALALATIPAAAQAPTVGGLVQVWYTQMMDSNLRLNGVGNYYNLRSEFKENGFNLRRTELSLKGPILPGVEYQVMIDPSINTTSANAANSNGSYNPTVLQDVFITYTFMGAQVKVGQFKTLQTYEGNVSSSELLFAERSQLGRVFGDKRDRGLVVAMPFGDPKEFGGRVSLGAFNGMSDLASGKAGDSNAAKDFVLRLDFNVGSAHTFGAYTLQGSTDQTDKGALLAKTFAGANAPTAAQVLDNKDKTTNLGAFYVYKAGPLHLSAEYLTGLLGRRGPSVGAQAGAAGREHLDQKFTGYYLTGAYSFGPHTVLARYDLLNYNSGDQWYAAASPYINAGVDLSPKFTETTLGYTYAFSPAKVKAANLKLNYILRSKNFLKPLASAGQTSEQGGDTVVLAFQVAF</sequence>
<keyword evidence="1" id="KW-0732">Signal</keyword>
<organism evidence="2 3">
    <name type="scientific">Mesoterricola silvestris</name>
    <dbReference type="NCBI Taxonomy" id="2927979"/>
    <lineage>
        <taxon>Bacteria</taxon>
        <taxon>Pseudomonadati</taxon>
        <taxon>Acidobacteriota</taxon>
        <taxon>Holophagae</taxon>
        <taxon>Holophagales</taxon>
        <taxon>Holophagaceae</taxon>
        <taxon>Mesoterricola</taxon>
    </lineage>
</organism>
<dbReference type="InterPro" id="IPR010870">
    <property type="entry name" value="Porin_O/P"/>
</dbReference>
<gene>
    <name evidence="2" type="ORF">METEAL_05340</name>
</gene>
<dbReference type="EMBL" id="AP027080">
    <property type="protein sequence ID" value="BDU71360.1"/>
    <property type="molecule type" value="Genomic_DNA"/>
</dbReference>